<sequence length="387" mass="43039">MTLHIAWLGKKSPPCGNVTYSREITNGLLDRGYQVSFLHFAQEDENEVEQDGECPDVPLPCLYKSQVYTLPSLRANKVLVESLKKLKPDVVHASLTLSPLDFFLPDICAELKIPLVATFHPAYSEKYRTLSAGTALMTYQLYAPFLANYDRVIVFSQAQKELLMRLGVGAQTLLIIPNGVDTCKYTPGHSGAKDEFKARYLYVYQGRIAIEKNVEALLRSWCAADMPEDCKLLMVGGGSLMPSLMAHYGPEHNILWLGSVVDDQRRLEILRGCDVFILPSQIEGLSLSLLEAMACGLACLATDVGADGEVLTGAGIVLNPQYVKTQLQTLLPMFYHHPEMIRLLGEKARKRVLESYSLSRNLDRLEVCYQEVVHSYAHPVGTSRSPA</sequence>
<evidence type="ECO:0000259" key="1">
    <source>
        <dbReference type="Pfam" id="PF13439"/>
    </source>
</evidence>
<keyword evidence="2" id="KW-0808">Transferase</keyword>
<dbReference type="RefSeq" id="WP_099797658.1">
    <property type="nucleotide sequence ID" value="NZ_CP018092.1"/>
</dbReference>
<dbReference type="InterPro" id="IPR050194">
    <property type="entry name" value="Glycosyltransferase_grp1"/>
</dbReference>
<gene>
    <name evidence="2" type="ORF">BRW62_00740</name>
</gene>
<dbReference type="InterPro" id="IPR028098">
    <property type="entry name" value="Glyco_trans_4-like_N"/>
</dbReference>
<dbReference type="Proteomes" id="UP000231057">
    <property type="component" value="Chromosome"/>
</dbReference>
<reference evidence="2 3" key="1">
    <citation type="submission" date="2016-11" db="EMBL/GenBank/DDBJ databases">
        <title>Complete genome sequence of thermophilic cyanobacteria strain Synechococcus sp. PCC6715.</title>
        <authorList>
            <person name="Tang J."/>
            <person name="Daroch M."/>
            <person name="Liang Y."/>
            <person name="Jiang D."/>
            <person name="Shah M."/>
        </authorList>
    </citation>
    <scope>NUCLEOTIDE SEQUENCE [LARGE SCALE GENOMIC DNA]</scope>
    <source>
        <strain evidence="2 3">PCC 6715</strain>
    </source>
</reference>
<dbReference type="OrthoDB" id="9804196at2"/>
<dbReference type="Pfam" id="PF13439">
    <property type="entry name" value="Glyco_transf_4"/>
    <property type="match status" value="1"/>
</dbReference>
<dbReference type="SUPFAM" id="SSF53756">
    <property type="entry name" value="UDP-Glycosyltransferase/glycogen phosphorylase"/>
    <property type="match status" value="1"/>
</dbReference>
<proteinExistence type="predicted"/>
<dbReference type="Pfam" id="PF13692">
    <property type="entry name" value="Glyco_trans_1_4"/>
    <property type="match status" value="1"/>
</dbReference>
<evidence type="ECO:0000313" key="3">
    <source>
        <dbReference type="Proteomes" id="UP000231057"/>
    </source>
</evidence>
<protein>
    <submittedName>
        <fullName evidence="2">Glycosyltransferase</fullName>
    </submittedName>
</protein>
<dbReference type="AlphaFoldDB" id="A0A2D2PZ41"/>
<dbReference type="GO" id="GO:0016757">
    <property type="term" value="F:glycosyltransferase activity"/>
    <property type="evidence" value="ECO:0007669"/>
    <property type="project" value="TreeGrafter"/>
</dbReference>
<dbReference type="EMBL" id="CP018092">
    <property type="protein sequence ID" value="ATS17515.1"/>
    <property type="molecule type" value="Genomic_DNA"/>
</dbReference>
<organism evidence="2 3">
    <name type="scientific">Parathermosynechococcus lividus PCC 6715</name>
    <dbReference type="NCBI Taxonomy" id="1917166"/>
    <lineage>
        <taxon>Bacteria</taxon>
        <taxon>Bacillati</taxon>
        <taxon>Cyanobacteriota</taxon>
        <taxon>Cyanophyceae</taxon>
        <taxon>Acaryochloridales</taxon>
        <taxon>Thermosynechococcaceae</taxon>
        <taxon>Parathermosynechococcus</taxon>
    </lineage>
</organism>
<name>A0A2D2PZ41_PARLV</name>
<dbReference type="KEGG" id="slw:BRW62_00740"/>
<keyword evidence="3" id="KW-1185">Reference proteome</keyword>
<feature type="domain" description="Glycosyltransferase subfamily 4-like N-terminal" evidence="1">
    <location>
        <begin position="18"/>
        <end position="182"/>
    </location>
</feature>
<dbReference type="PANTHER" id="PTHR45947:SF11">
    <property type="entry name" value="SLR1508 PROTEIN"/>
    <property type="match status" value="1"/>
</dbReference>
<reference evidence="3" key="2">
    <citation type="journal article" date="2022" name="Front. Microbiol.">
        <title>Comparative Genomic Analysis Revealed Distinct Molecular Components and Organization of CO2-Concentrating Mechanism in Thermophilic Cyanobacteria.</title>
        <authorList>
            <person name="Tang J."/>
            <person name="Zhou H."/>
            <person name="Yao D."/>
            <person name="Riaz S."/>
            <person name="You D."/>
            <person name="Klepacz-Smolka A."/>
            <person name="Daroch M."/>
        </authorList>
    </citation>
    <scope>NUCLEOTIDE SEQUENCE [LARGE SCALE GENOMIC DNA]</scope>
    <source>
        <strain evidence="3">PCC 6715</strain>
    </source>
</reference>
<dbReference type="Gene3D" id="3.40.50.2000">
    <property type="entry name" value="Glycogen Phosphorylase B"/>
    <property type="match status" value="2"/>
</dbReference>
<evidence type="ECO:0000313" key="2">
    <source>
        <dbReference type="EMBL" id="ATS17515.1"/>
    </source>
</evidence>
<accession>A0A2D2PZ41</accession>
<dbReference type="PANTHER" id="PTHR45947">
    <property type="entry name" value="SULFOQUINOVOSYL TRANSFERASE SQD2"/>
    <property type="match status" value="1"/>
</dbReference>
<dbReference type="CDD" id="cd03801">
    <property type="entry name" value="GT4_PimA-like"/>
    <property type="match status" value="1"/>
</dbReference>